<feature type="transmembrane region" description="Helical" evidence="1">
    <location>
        <begin position="177"/>
        <end position="201"/>
    </location>
</feature>
<evidence type="ECO:0000313" key="2">
    <source>
        <dbReference type="EMBL" id="KAB8726142.1"/>
    </source>
</evidence>
<dbReference type="PANTHER" id="PTHR31170:SF17">
    <property type="match status" value="1"/>
</dbReference>
<evidence type="ECO:0000313" key="3">
    <source>
        <dbReference type="Proteomes" id="UP000327013"/>
    </source>
</evidence>
<accession>A0A5N6L3W3</accession>
<gene>
    <name evidence="2" type="ORF">FH972_026415</name>
</gene>
<dbReference type="OrthoDB" id="591587at2759"/>
<comment type="caution">
    <text evidence="2">The sequence shown here is derived from an EMBL/GenBank/DDBJ whole genome shotgun (WGS) entry which is preliminary data.</text>
</comment>
<dbReference type="PANTHER" id="PTHR31170">
    <property type="entry name" value="BNAC04G53230D PROTEIN"/>
    <property type="match status" value="1"/>
</dbReference>
<dbReference type="AlphaFoldDB" id="A0A5N6L3W3"/>
<evidence type="ECO:0000256" key="1">
    <source>
        <dbReference type="SAM" id="Phobius"/>
    </source>
</evidence>
<dbReference type="EMBL" id="VIBQ01000094">
    <property type="protein sequence ID" value="KAB8726142.1"/>
    <property type="molecule type" value="Genomic_DNA"/>
</dbReference>
<dbReference type="Pfam" id="PF03140">
    <property type="entry name" value="DUF247"/>
    <property type="match status" value="1"/>
</dbReference>
<keyword evidence="1" id="KW-1133">Transmembrane helix</keyword>
<organism evidence="2 3">
    <name type="scientific">Carpinus fangiana</name>
    <dbReference type="NCBI Taxonomy" id="176857"/>
    <lineage>
        <taxon>Eukaryota</taxon>
        <taxon>Viridiplantae</taxon>
        <taxon>Streptophyta</taxon>
        <taxon>Embryophyta</taxon>
        <taxon>Tracheophyta</taxon>
        <taxon>Spermatophyta</taxon>
        <taxon>Magnoliopsida</taxon>
        <taxon>eudicotyledons</taxon>
        <taxon>Gunneridae</taxon>
        <taxon>Pentapetalae</taxon>
        <taxon>rosids</taxon>
        <taxon>fabids</taxon>
        <taxon>Fagales</taxon>
        <taxon>Betulaceae</taxon>
        <taxon>Carpinus</taxon>
    </lineage>
</organism>
<name>A0A5N6L3W3_9ROSI</name>
<proteinExistence type="predicted"/>
<sequence>MLVDGADPVSIKIGIDWSIVHEKEWSSTPSAIELQEAGVKFKKLEQGTLLDIKFNNGVIEIPLLKIEERSESIFRNLAAYEQYSQNNHFKIITGFASFMGYLINSPKDVEFLRRRGIIENFLGDDEAVSTMFKNLGNNAIVFNLHFAELFRNVNKHCCRRQNVWIANLKHNYFSSPWAFISFLAAASLLLLTLTQTIFSILS</sequence>
<dbReference type="Proteomes" id="UP000327013">
    <property type="component" value="Unassembled WGS sequence"/>
</dbReference>
<dbReference type="InterPro" id="IPR004158">
    <property type="entry name" value="DUF247_pln"/>
</dbReference>
<keyword evidence="1" id="KW-0812">Transmembrane</keyword>
<protein>
    <submittedName>
        <fullName evidence="2">Uncharacterized protein</fullName>
    </submittedName>
</protein>
<reference evidence="2 3" key="1">
    <citation type="submission" date="2019-06" db="EMBL/GenBank/DDBJ databases">
        <title>A chromosomal-level reference genome of Carpinus fangiana (Coryloideae, Betulaceae).</title>
        <authorList>
            <person name="Yang X."/>
            <person name="Wang Z."/>
            <person name="Zhang L."/>
            <person name="Hao G."/>
            <person name="Liu J."/>
            <person name="Yang Y."/>
        </authorList>
    </citation>
    <scope>NUCLEOTIDE SEQUENCE [LARGE SCALE GENOMIC DNA]</scope>
    <source>
        <strain evidence="2">Cfa_2016G</strain>
        <tissue evidence="2">Leaf</tissue>
    </source>
</reference>
<keyword evidence="1" id="KW-0472">Membrane</keyword>
<keyword evidence="3" id="KW-1185">Reference proteome</keyword>